<dbReference type="EMBL" id="AYSA01000506">
    <property type="protein sequence ID" value="ESZ91396.1"/>
    <property type="molecule type" value="Genomic_DNA"/>
</dbReference>
<keyword evidence="3" id="KW-1185">Reference proteome</keyword>
<dbReference type="AlphaFoldDB" id="W9C6C0"/>
<comment type="caution">
    <text evidence="2">The sequence shown here is derived from an EMBL/GenBank/DDBJ whole genome shotgun (WGS) entry which is preliminary data.</text>
</comment>
<dbReference type="Proteomes" id="UP000019487">
    <property type="component" value="Unassembled WGS sequence"/>
</dbReference>
<evidence type="ECO:0000313" key="2">
    <source>
        <dbReference type="EMBL" id="ESZ91396.1"/>
    </source>
</evidence>
<protein>
    <submittedName>
        <fullName evidence="2">Uncharacterized protein</fullName>
    </submittedName>
</protein>
<name>W9C6C0_SCLBF</name>
<gene>
    <name evidence="2" type="ORF">SBOR_8215</name>
</gene>
<sequence>MSNRYSKAKLLGDIESATNMSQSEPFNQDLHPSQDSEGVMFNDSDSNSRNFLNAVDREFYLMLQHPQRTDEDLLSSFASGHRAAAKSKGGLEEEMKTFRENFRRRSKNTDRPERDVLKEIAPESQSHMEDSKTIWAFMSTLRDDVDKLQEILKGFGQGKDLWIYERKLDGIVGALDELAELGSDEKVVERSKQGVEDIKGYLRKCTNKIDMLEKELGEAKKDIYGIGKRE</sequence>
<proteinExistence type="predicted"/>
<evidence type="ECO:0000313" key="3">
    <source>
        <dbReference type="Proteomes" id="UP000019487"/>
    </source>
</evidence>
<accession>W9C6C0</accession>
<reference evidence="2 3" key="1">
    <citation type="journal article" date="2014" name="Genome Announc.">
        <title>Draft genome sequence of Sclerotinia borealis, a psychrophilic plant pathogenic fungus.</title>
        <authorList>
            <person name="Mardanov A.V."/>
            <person name="Beletsky A.V."/>
            <person name="Kadnikov V.V."/>
            <person name="Ignatov A.N."/>
            <person name="Ravin N.V."/>
        </authorList>
    </citation>
    <scope>NUCLEOTIDE SEQUENCE [LARGE SCALE GENOMIC DNA]</scope>
    <source>
        <strain evidence="3">F-4157</strain>
    </source>
</reference>
<dbReference type="HOGENOM" id="CLU_1205367_0_0_1"/>
<feature type="region of interest" description="Disordered" evidence="1">
    <location>
        <begin position="1"/>
        <end position="44"/>
    </location>
</feature>
<evidence type="ECO:0000256" key="1">
    <source>
        <dbReference type="SAM" id="MobiDB-lite"/>
    </source>
</evidence>
<feature type="compositionally biased region" description="Polar residues" evidence="1">
    <location>
        <begin position="16"/>
        <end position="36"/>
    </location>
</feature>
<organism evidence="2 3">
    <name type="scientific">Sclerotinia borealis (strain F-4128)</name>
    <dbReference type="NCBI Taxonomy" id="1432307"/>
    <lineage>
        <taxon>Eukaryota</taxon>
        <taxon>Fungi</taxon>
        <taxon>Dikarya</taxon>
        <taxon>Ascomycota</taxon>
        <taxon>Pezizomycotina</taxon>
        <taxon>Leotiomycetes</taxon>
        <taxon>Helotiales</taxon>
        <taxon>Sclerotiniaceae</taxon>
        <taxon>Sclerotinia</taxon>
    </lineage>
</organism>